<feature type="compositionally biased region" description="Low complexity" evidence="5">
    <location>
        <begin position="264"/>
        <end position="298"/>
    </location>
</feature>
<feature type="region of interest" description="Disordered" evidence="5">
    <location>
        <begin position="264"/>
        <end position="404"/>
    </location>
</feature>
<accession>M3DBN8</accession>
<evidence type="ECO:0000256" key="2">
    <source>
        <dbReference type="ARBA" id="ARBA00022448"/>
    </source>
</evidence>
<dbReference type="PANTHER" id="PTHR12894:SF27">
    <property type="entry name" value="TRANSFORMING GROWTH FACTOR-BETA RECEPTOR-ASSOCIATED PROTEIN 1"/>
    <property type="match status" value="1"/>
</dbReference>
<keyword evidence="8" id="KW-1185">Reference proteome</keyword>
<dbReference type="GO" id="GO:0005737">
    <property type="term" value="C:cytoplasm"/>
    <property type="evidence" value="ECO:0007669"/>
    <property type="project" value="UniProtKB-SubCell"/>
</dbReference>
<feature type="compositionally biased region" description="Polar residues" evidence="5">
    <location>
        <begin position="307"/>
        <end position="320"/>
    </location>
</feature>
<dbReference type="OMA" id="DNWKGNF"/>
<dbReference type="AlphaFoldDB" id="M3DBN8"/>
<evidence type="ECO:0000259" key="6">
    <source>
        <dbReference type="PROSITE" id="PS50219"/>
    </source>
</evidence>
<dbReference type="GO" id="GO:0034058">
    <property type="term" value="P:endosomal vesicle fusion"/>
    <property type="evidence" value="ECO:0007669"/>
    <property type="project" value="TreeGrafter"/>
</dbReference>
<dbReference type="InterPro" id="IPR032914">
    <property type="entry name" value="Vam6/VPS39/TRAP1"/>
</dbReference>
<keyword evidence="3" id="KW-0963">Cytoplasm</keyword>
<feature type="compositionally biased region" description="Low complexity" evidence="5">
    <location>
        <begin position="355"/>
        <end position="372"/>
    </location>
</feature>
<proteinExistence type="predicted"/>
<evidence type="ECO:0000256" key="3">
    <source>
        <dbReference type="ARBA" id="ARBA00022490"/>
    </source>
</evidence>
<dbReference type="EMBL" id="KB456261">
    <property type="protein sequence ID" value="EMF15465.1"/>
    <property type="molecule type" value="Genomic_DNA"/>
</dbReference>
<evidence type="ECO:0000256" key="1">
    <source>
        <dbReference type="ARBA" id="ARBA00004496"/>
    </source>
</evidence>
<dbReference type="GO" id="GO:0015031">
    <property type="term" value="P:protein transport"/>
    <property type="evidence" value="ECO:0007669"/>
    <property type="project" value="UniProtKB-KW"/>
</dbReference>
<feature type="region of interest" description="Disordered" evidence="5">
    <location>
        <begin position="1"/>
        <end position="59"/>
    </location>
</feature>
<dbReference type="eggNOG" id="KOG2063">
    <property type="taxonomic scope" value="Eukaryota"/>
</dbReference>
<feature type="domain" description="CNH" evidence="6">
    <location>
        <begin position="77"/>
        <end position="498"/>
    </location>
</feature>
<dbReference type="GO" id="GO:0006914">
    <property type="term" value="P:autophagy"/>
    <property type="evidence" value="ECO:0007669"/>
    <property type="project" value="TreeGrafter"/>
</dbReference>
<reference evidence="7 8" key="1">
    <citation type="journal article" date="2012" name="PLoS Pathog.">
        <title>Diverse lifestyles and strategies of plant pathogenesis encoded in the genomes of eighteen Dothideomycetes fungi.</title>
        <authorList>
            <person name="Ohm R.A."/>
            <person name="Feau N."/>
            <person name="Henrissat B."/>
            <person name="Schoch C.L."/>
            <person name="Horwitz B.A."/>
            <person name="Barry K.W."/>
            <person name="Condon B.J."/>
            <person name="Copeland A.C."/>
            <person name="Dhillon B."/>
            <person name="Glaser F."/>
            <person name="Hesse C.N."/>
            <person name="Kosti I."/>
            <person name="LaButti K."/>
            <person name="Lindquist E.A."/>
            <person name="Lucas S."/>
            <person name="Salamov A.A."/>
            <person name="Bradshaw R.E."/>
            <person name="Ciuffetti L."/>
            <person name="Hamelin R.C."/>
            <person name="Kema G.H.J."/>
            <person name="Lawrence C."/>
            <person name="Scott J.A."/>
            <person name="Spatafora J.W."/>
            <person name="Turgeon B.G."/>
            <person name="de Wit P.J.G.M."/>
            <person name="Zhong S."/>
            <person name="Goodwin S.B."/>
            <person name="Grigoriev I.V."/>
        </authorList>
    </citation>
    <scope>NUCLEOTIDE SEQUENCE [LARGE SCALE GENOMIC DNA]</scope>
    <source>
        <strain evidence="7 8">SO2202</strain>
    </source>
</reference>
<dbReference type="OrthoDB" id="5325112at2759"/>
<organism evidence="7 8">
    <name type="scientific">Sphaerulina musiva (strain SO2202)</name>
    <name type="common">Poplar stem canker fungus</name>
    <name type="synonym">Septoria musiva</name>
    <dbReference type="NCBI Taxonomy" id="692275"/>
    <lineage>
        <taxon>Eukaryota</taxon>
        <taxon>Fungi</taxon>
        <taxon>Dikarya</taxon>
        <taxon>Ascomycota</taxon>
        <taxon>Pezizomycotina</taxon>
        <taxon>Dothideomycetes</taxon>
        <taxon>Dothideomycetidae</taxon>
        <taxon>Mycosphaerellales</taxon>
        <taxon>Mycosphaerellaceae</taxon>
        <taxon>Sphaerulina</taxon>
    </lineage>
</organism>
<dbReference type="STRING" id="692275.M3DBN8"/>
<dbReference type="InterPro" id="IPR001180">
    <property type="entry name" value="CNH_dom"/>
</dbReference>
<dbReference type="GO" id="GO:0016020">
    <property type="term" value="C:membrane"/>
    <property type="evidence" value="ECO:0007669"/>
    <property type="project" value="TreeGrafter"/>
</dbReference>
<dbReference type="RefSeq" id="XP_016763586.1">
    <property type="nucleotide sequence ID" value="XM_016904240.1"/>
</dbReference>
<feature type="region of interest" description="Disordered" evidence="5">
    <location>
        <begin position="508"/>
        <end position="530"/>
    </location>
</feature>
<evidence type="ECO:0000313" key="8">
    <source>
        <dbReference type="Proteomes" id="UP000016931"/>
    </source>
</evidence>
<protein>
    <recommendedName>
        <fullName evidence="6">CNH domain-containing protein</fullName>
    </recommendedName>
</protein>
<dbReference type="GeneID" id="27901377"/>
<dbReference type="PANTHER" id="PTHR12894">
    <property type="entry name" value="CNH DOMAIN CONTAINING"/>
    <property type="match status" value="1"/>
</dbReference>
<feature type="compositionally biased region" description="Low complexity" evidence="5">
    <location>
        <begin position="37"/>
        <end position="59"/>
    </location>
</feature>
<feature type="compositionally biased region" description="Basic and acidic residues" evidence="5">
    <location>
        <begin position="10"/>
        <end position="36"/>
    </location>
</feature>
<keyword evidence="2" id="KW-0813">Transport</keyword>
<dbReference type="PROSITE" id="PS50219">
    <property type="entry name" value="CNH"/>
    <property type="match status" value="1"/>
</dbReference>
<sequence>MGSVDAGQDADEHERQQLVHEHEREHEHPHAHEHEPAQTSPAPTPTSTTDDGSPGSYTTRTLISHVPLASDAQTGTRAYITCVDTWNGNVYIGTSDGHVLHYVSIPGEHAGDPPVYIFATSIEPPYTAAQSGADAGVKQILLLPSISKACIVCNGTLTFYNIPELSPAFEEVKQASCLAVGGRDRNGAAEDDSINGTDVVICLRQRLRLIRVGEDSRPRKIRDIELGGVSVLERRGDLACVADGHEYSLLDVVNQRKNVLFPISSTSASQSPPLPQLQLAPPAAPARPAARSFSSRSPVRQSRVHQRMTSLGGQPQNTGQLRPESNSPFPPRRSSRQGFDSPAVPSSRDGSPTKAEAAPAPATVPENVVAEASVSTSGQSAEVARPPSPAKPKPKPLPPNIVTPTPDEFLLTTGTSKSDPGVGMFVNLEGDVVRGTIEFASYPESLVLHGVEQSSDTPSDPLRQGYVLAVVQRVYDGVRHRCIEIQRWDAEPGEAQRSKEWLPIEKMRDGEEDDGDDHAPSGIGLRNATTASDLSTTGISTSLRLRKLRVGSKEVNAEGPADLARNTEEDKLASRFGQVRANVLLYANDRVSWVLQEPLLIQLDRQLSAAMQRSDNGQPSIDVPAVQRVFNGIRGQEPRDELEFLTLTYVRQKAALLLFGNLVLQTAGGVIAYEHDKRRAEDALTAGEIDPRIMLMLVPPLDREIAEGSGIWLPQGLRDTIEWLRTGIDLDRIERDIKGAYGDNMLSLMKRYLTTWRKKKGFGSVADESHVFRSVDAALLHVLLMFDSNSPRGAAIPGSVRTELYNVVDKGIDCFDRGIQLLEEYHRLYVLSRLYQNKQYRDISKVLATWRRILEGEADAGGEFIEGEHVMREYLAKIRDVALVQEYGAWLANRNPKLGVQIFADDASRVQFEPTQAVAILKERAPEAVKEYLEHLVFGKNHVQYVNDLIAYYLDTVLVELESNHESRVLLKDSYDIYRAQFPPKPTYRQFITDNAVDAEWWHNRLRLLQLIGGSHGAASKYDVHVLGQRLAPYSDELVPEMIILNGREGKHEEALRLLVHGLGDYDTAIRYCLLGGNSIFHPSSSFLNAPERDALPSKEAQSVLFNYLLDQFFQIQDVGERLERTAELLDRFGGWFDVAKVLELIPDSWSVELVSGFLAHAFRRLIAEKNETGIVKALCSAQNMRKSMDAMELQEKMGPVVVVLEP</sequence>
<evidence type="ECO:0000256" key="4">
    <source>
        <dbReference type="ARBA" id="ARBA00022927"/>
    </source>
</evidence>
<evidence type="ECO:0000313" key="7">
    <source>
        <dbReference type="EMBL" id="EMF15465.1"/>
    </source>
</evidence>
<evidence type="ECO:0000256" key="5">
    <source>
        <dbReference type="SAM" id="MobiDB-lite"/>
    </source>
</evidence>
<dbReference type="Proteomes" id="UP000016931">
    <property type="component" value="Unassembled WGS sequence"/>
</dbReference>
<dbReference type="HOGENOM" id="CLU_008225_0_0_1"/>
<comment type="subcellular location">
    <subcellularLocation>
        <location evidence="1">Cytoplasm</location>
    </subcellularLocation>
</comment>
<feature type="compositionally biased region" description="Pro residues" evidence="5">
    <location>
        <begin position="386"/>
        <end position="401"/>
    </location>
</feature>
<gene>
    <name evidence="7" type="ORF">SEPMUDRAFT_147349</name>
</gene>
<name>M3DBN8_SPHMS</name>
<keyword evidence="4" id="KW-0653">Protein transport</keyword>